<sequence>MKEVKITVACPVCRGTNLIPAKVEAGIPQSFECLECQTQFSILRPKILGYEVSREESREEIGKKAKRRRRLAEFLDGVLLGWLLHR</sequence>
<name>A0A7C4I0X0_CALS0</name>
<reference evidence="2" key="1">
    <citation type="journal article" date="2020" name="mSystems">
        <title>Genome- and Community-Level Interaction Insights into Carbon Utilization and Element Cycling Functions of Hydrothermarchaeota in Hydrothermal Sediment.</title>
        <authorList>
            <person name="Zhou Z."/>
            <person name="Liu Y."/>
            <person name="Xu W."/>
            <person name="Pan J."/>
            <person name="Luo Z.H."/>
            <person name="Li M."/>
        </authorList>
    </citation>
    <scope>NUCLEOTIDE SEQUENCE [LARGE SCALE GENOMIC DNA]</scope>
    <source>
        <strain evidence="2">SpSt-613</strain>
        <strain evidence="1">SpSt-669</strain>
    </source>
</reference>
<comment type="caution">
    <text evidence="2">The sequence shown here is derived from an EMBL/GenBank/DDBJ whole genome shotgun (WGS) entry which is preliminary data.</text>
</comment>
<proteinExistence type="predicted"/>
<organism evidence="2">
    <name type="scientific">Caldiarchaeum subterraneum</name>
    <dbReference type="NCBI Taxonomy" id="311458"/>
    <lineage>
        <taxon>Archaea</taxon>
        <taxon>Nitrososphaerota</taxon>
        <taxon>Candidatus Caldarchaeales</taxon>
        <taxon>Candidatus Caldarchaeaceae</taxon>
        <taxon>Candidatus Caldarchaeum</taxon>
    </lineage>
</organism>
<protein>
    <submittedName>
        <fullName evidence="2">Uncharacterized protein</fullName>
    </submittedName>
</protein>
<dbReference type="EMBL" id="DTCM01000108">
    <property type="protein sequence ID" value="HGL41695.1"/>
    <property type="molecule type" value="Genomic_DNA"/>
</dbReference>
<evidence type="ECO:0000313" key="2">
    <source>
        <dbReference type="EMBL" id="HGN90210.1"/>
    </source>
</evidence>
<dbReference type="EMBL" id="DTAD01000034">
    <property type="protein sequence ID" value="HGN90210.1"/>
    <property type="molecule type" value="Genomic_DNA"/>
</dbReference>
<accession>A0A7C4I0X0</accession>
<dbReference type="AlphaFoldDB" id="A0A7C4I0X0"/>
<gene>
    <name evidence="2" type="ORF">ENT82_03655</name>
    <name evidence="1" type="ORF">ENU43_08560</name>
</gene>
<evidence type="ECO:0000313" key="1">
    <source>
        <dbReference type="EMBL" id="HGL41695.1"/>
    </source>
</evidence>